<dbReference type="AlphaFoldDB" id="A0ABD1NH55"/>
<comment type="caution">
    <text evidence="1">The sequence shown here is derived from an EMBL/GenBank/DDBJ whole genome shotgun (WGS) entry which is preliminary data.</text>
</comment>
<name>A0ABD1NH55_9FABA</name>
<gene>
    <name evidence="1" type="ORF">Fmac_001456</name>
</gene>
<accession>A0ABD1NH55</accession>
<sequence length="94" mass="10989">MDGAKIGGNRRVRSVKDVVNFYDDKITATDSPSMKKNHINFSMKPFSRTRELHKAWRDIGRYKETRWTAESSKAEAEPELSNAKKMVKRSFFYN</sequence>
<reference evidence="1 2" key="1">
    <citation type="submission" date="2024-08" db="EMBL/GenBank/DDBJ databases">
        <title>Insights into the chromosomal genome structure of Flemingia macrophylla.</title>
        <authorList>
            <person name="Ding Y."/>
            <person name="Zhao Y."/>
            <person name="Bi W."/>
            <person name="Wu M."/>
            <person name="Zhao G."/>
            <person name="Gong Y."/>
            <person name="Li W."/>
            <person name="Zhang P."/>
        </authorList>
    </citation>
    <scope>NUCLEOTIDE SEQUENCE [LARGE SCALE GENOMIC DNA]</scope>
    <source>
        <strain evidence="1">DYQJB</strain>
        <tissue evidence="1">Leaf</tissue>
    </source>
</reference>
<evidence type="ECO:0000313" key="1">
    <source>
        <dbReference type="EMBL" id="KAL2347456.1"/>
    </source>
</evidence>
<dbReference type="Proteomes" id="UP001603857">
    <property type="component" value="Unassembled WGS sequence"/>
</dbReference>
<dbReference type="EMBL" id="JBGMDY010000001">
    <property type="protein sequence ID" value="KAL2347456.1"/>
    <property type="molecule type" value="Genomic_DNA"/>
</dbReference>
<organism evidence="1 2">
    <name type="scientific">Flemingia macrophylla</name>
    <dbReference type="NCBI Taxonomy" id="520843"/>
    <lineage>
        <taxon>Eukaryota</taxon>
        <taxon>Viridiplantae</taxon>
        <taxon>Streptophyta</taxon>
        <taxon>Embryophyta</taxon>
        <taxon>Tracheophyta</taxon>
        <taxon>Spermatophyta</taxon>
        <taxon>Magnoliopsida</taxon>
        <taxon>eudicotyledons</taxon>
        <taxon>Gunneridae</taxon>
        <taxon>Pentapetalae</taxon>
        <taxon>rosids</taxon>
        <taxon>fabids</taxon>
        <taxon>Fabales</taxon>
        <taxon>Fabaceae</taxon>
        <taxon>Papilionoideae</taxon>
        <taxon>50 kb inversion clade</taxon>
        <taxon>NPAAA clade</taxon>
        <taxon>indigoferoid/millettioid clade</taxon>
        <taxon>Phaseoleae</taxon>
        <taxon>Flemingia</taxon>
    </lineage>
</organism>
<evidence type="ECO:0000313" key="2">
    <source>
        <dbReference type="Proteomes" id="UP001603857"/>
    </source>
</evidence>
<keyword evidence="2" id="KW-1185">Reference proteome</keyword>
<protein>
    <submittedName>
        <fullName evidence="1">Uncharacterized protein</fullName>
    </submittedName>
</protein>
<proteinExistence type="predicted"/>